<organism evidence="2 3">
    <name type="scientific">Glomus cerebriforme</name>
    <dbReference type="NCBI Taxonomy" id="658196"/>
    <lineage>
        <taxon>Eukaryota</taxon>
        <taxon>Fungi</taxon>
        <taxon>Fungi incertae sedis</taxon>
        <taxon>Mucoromycota</taxon>
        <taxon>Glomeromycotina</taxon>
        <taxon>Glomeromycetes</taxon>
        <taxon>Glomerales</taxon>
        <taxon>Glomeraceae</taxon>
        <taxon>Glomus</taxon>
    </lineage>
</organism>
<feature type="region of interest" description="Disordered" evidence="1">
    <location>
        <begin position="1"/>
        <end position="29"/>
    </location>
</feature>
<comment type="caution">
    <text evidence="2">The sequence shown here is derived from an EMBL/GenBank/DDBJ whole genome shotgun (WGS) entry which is preliminary data.</text>
</comment>
<sequence>MTLMMWSNTDNKKNEEDSSNNNINREEVGGKDVDDSKTFICDILKDVISSSRAEKDVLDIFFSNFSHFLFIDLRPRSEFSLSLDQNLHDQILHEVFDKIDDDYVTDFFNADHGHQEWCEAVQSIVICDEDSELLKNTNVKAFSLDSLNPLRDVSTLERPHLNQLIHPLIDCSLWIFAKINYISSKIPLQGKIRTNADGVGFLNDVLNYQIVCMEGAKPEAKNKKIDDDDKKNIRNMA</sequence>
<reference evidence="2 3" key="1">
    <citation type="submission" date="2018-06" db="EMBL/GenBank/DDBJ databases">
        <title>Comparative genomics reveals the genomic features of Rhizophagus irregularis, R. cerebriforme, R. diaphanum and Gigaspora rosea, and their symbiotic lifestyle signature.</title>
        <authorList>
            <person name="Morin E."/>
            <person name="San Clemente H."/>
            <person name="Chen E.C.H."/>
            <person name="De La Providencia I."/>
            <person name="Hainaut M."/>
            <person name="Kuo A."/>
            <person name="Kohler A."/>
            <person name="Murat C."/>
            <person name="Tang N."/>
            <person name="Roy S."/>
            <person name="Loubradou J."/>
            <person name="Henrissat B."/>
            <person name="Grigoriev I.V."/>
            <person name="Corradi N."/>
            <person name="Roux C."/>
            <person name="Martin F.M."/>
        </authorList>
    </citation>
    <scope>NUCLEOTIDE SEQUENCE [LARGE SCALE GENOMIC DNA]</scope>
    <source>
        <strain evidence="2 3">DAOM 227022</strain>
    </source>
</reference>
<dbReference type="Proteomes" id="UP000265703">
    <property type="component" value="Unassembled WGS sequence"/>
</dbReference>
<keyword evidence="3" id="KW-1185">Reference proteome</keyword>
<accession>A0A397T8L8</accession>
<evidence type="ECO:0000313" key="2">
    <source>
        <dbReference type="EMBL" id="RIA91324.1"/>
    </source>
</evidence>
<dbReference type="EMBL" id="QKYT01000156">
    <property type="protein sequence ID" value="RIA91324.1"/>
    <property type="molecule type" value="Genomic_DNA"/>
</dbReference>
<evidence type="ECO:0000256" key="1">
    <source>
        <dbReference type="SAM" id="MobiDB-lite"/>
    </source>
</evidence>
<name>A0A397T8L8_9GLOM</name>
<gene>
    <name evidence="2" type="ORF">C1645_822233</name>
</gene>
<dbReference type="AlphaFoldDB" id="A0A397T8L8"/>
<protein>
    <submittedName>
        <fullName evidence="2">Uncharacterized protein</fullName>
    </submittedName>
</protein>
<dbReference type="OrthoDB" id="2445418at2759"/>
<evidence type="ECO:0000313" key="3">
    <source>
        <dbReference type="Proteomes" id="UP000265703"/>
    </source>
</evidence>
<proteinExistence type="predicted"/>